<dbReference type="KEGG" id="dmt:DESME_13600"/>
<reference evidence="1 2" key="1">
    <citation type="submission" date="2013-12" db="EMBL/GenBank/DDBJ databases">
        <authorList>
            <consortium name="DOE Joint Genome Institute"/>
            <person name="Smidt H."/>
            <person name="Huntemann M."/>
            <person name="Han J."/>
            <person name="Chen A."/>
            <person name="Kyrpides N."/>
            <person name="Mavromatis K."/>
            <person name="Markowitz V."/>
            <person name="Palaniappan K."/>
            <person name="Ivanova N."/>
            <person name="Schaumberg A."/>
            <person name="Pati A."/>
            <person name="Liolios K."/>
            <person name="Nordberg H.P."/>
            <person name="Cantor M.N."/>
            <person name="Hua S.X."/>
            <person name="Woyke T."/>
        </authorList>
    </citation>
    <scope>NUCLEOTIDE SEQUENCE [LARGE SCALE GENOMIC DNA]</scope>
    <source>
        <strain evidence="2">DSM 15288</strain>
    </source>
</reference>
<dbReference type="HOGENOM" id="CLU_2272846_0_0_9"/>
<sequence>MRPVKPKYEGSVKVEWKISKRGREIIAQYSKYTKYDESELVDMILSQILDDEEFVAWLKSRRYQQKINELILKDLKGLPKEEIESLGEVISDEEAAKDCPFE</sequence>
<keyword evidence="2" id="KW-1185">Reference proteome</keyword>
<gene>
    <name evidence="1" type="ORF">DESME_13600</name>
</gene>
<dbReference type="RefSeq" id="WP_006715800.1">
    <property type="nucleotide sequence ID" value="NZ_CP007032.1"/>
</dbReference>
<dbReference type="AlphaFoldDB" id="W0EB00"/>
<protein>
    <submittedName>
        <fullName evidence="1">Uncharacterized protein</fullName>
    </submittedName>
</protein>
<dbReference type="STRING" id="871968.DESME_13600"/>
<evidence type="ECO:0000313" key="2">
    <source>
        <dbReference type="Proteomes" id="UP000010847"/>
    </source>
</evidence>
<dbReference type="EMBL" id="CP007032">
    <property type="protein sequence ID" value="AHF07947.1"/>
    <property type="molecule type" value="Genomic_DNA"/>
</dbReference>
<proteinExistence type="predicted"/>
<dbReference type="eggNOG" id="ENOG50328CJ">
    <property type="taxonomic scope" value="Bacteria"/>
</dbReference>
<organism evidence="1 2">
    <name type="scientific">Desulfitobacterium metallireducens DSM 15288</name>
    <dbReference type="NCBI Taxonomy" id="871968"/>
    <lineage>
        <taxon>Bacteria</taxon>
        <taxon>Bacillati</taxon>
        <taxon>Bacillota</taxon>
        <taxon>Clostridia</taxon>
        <taxon>Eubacteriales</taxon>
        <taxon>Desulfitobacteriaceae</taxon>
        <taxon>Desulfitobacterium</taxon>
    </lineage>
</organism>
<accession>W0EB00</accession>
<evidence type="ECO:0000313" key="1">
    <source>
        <dbReference type="EMBL" id="AHF07947.1"/>
    </source>
</evidence>
<dbReference type="Proteomes" id="UP000010847">
    <property type="component" value="Chromosome"/>
</dbReference>
<name>W0EB00_9FIRM</name>
<dbReference type="OrthoDB" id="2880511at2"/>